<proteinExistence type="predicted"/>
<accession>A0ABN0YZ73</accession>
<dbReference type="InterPro" id="IPR011051">
    <property type="entry name" value="RmlC_Cupin_sf"/>
</dbReference>
<comment type="caution">
    <text evidence="2">The sequence shown here is derived from an EMBL/GenBank/DDBJ whole genome shotgun (WGS) entry which is preliminary data.</text>
</comment>
<feature type="domain" description="Cupin type-2" evidence="1">
    <location>
        <begin position="39"/>
        <end position="110"/>
    </location>
</feature>
<name>A0ABN0YZ73_9ACTN</name>
<dbReference type="SUPFAM" id="SSF51182">
    <property type="entry name" value="RmlC-like cupins"/>
    <property type="match status" value="1"/>
</dbReference>
<dbReference type="EMBL" id="BAAABX010000051">
    <property type="protein sequence ID" value="GAA0421047.1"/>
    <property type="molecule type" value="Genomic_DNA"/>
</dbReference>
<evidence type="ECO:0000313" key="2">
    <source>
        <dbReference type="EMBL" id="GAA0421047.1"/>
    </source>
</evidence>
<evidence type="ECO:0000313" key="3">
    <source>
        <dbReference type="Proteomes" id="UP001500879"/>
    </source>
</evidence>
<dbReference type="InterPro" id="IPR013096">
    <property type="entry name" value="Cupin_2"/>
</dbReference>
<gene>
    <name evidence="2" type="ORF">GCM10010357_47980</name>
</gene>
<dbReference type="Proteomes" id="UP001500879">
    <property type="component" value="Unassembled WGS sequence"/>
</dbReference>
<organism evidence="2 3">
    <name type="scientific">Streptomyces luteireticuli</name>
    <dbReference type="NCBI Taxonomy" id="173858"/>
    <lineage>
        <taxon>Bacteria</taxon>
        <taxon>Bacillati</taxon>
        <taxon>Actinomycetota</taxon>
        <taxon>Actinomycetes</taxon>
        <taxon>Kitasatosporales</taxon>
        <taxon>Streptomycetaceae</taxon>
        <taxon>Streptomyces</taxon>
    </lineage>
</organism>
<sequence length="130" mass="13420">MNGTGHGAEPLVEELSTGCCGTGAELGFRGPEVFGFRRITILPGGSTGWHYHDGRLLAVVGEGTLTRYEASGGGPVRYAAGQALVEPSGPDTAHIGVNEGTEPLVLYVLYLGAPGDPPARPVPGPVVRER</sequence>
<reference evidence="2 3" key="1">
    <citation type="journal article" date="2019" name="Int. J. Syst. Evol. Microbiol.">
        <title>The Global Catalogue of Microorganisms (GCM) 10K type strain sequencing project: providing services to taxonomists for standard genome sequencing and annotation.</title>
        <authorList>
            <consortium name="The Broad Institute Genomics Platform"/>
            <consortium name="The Broad Institute Genome Sequencing Center for Infectious Disease"/>
            <person name="Wu L."/>
            <person name="Ma J."/>
        </authorList>
    </citation>
    <scope>NUCLEOTIDE SEQUENCE [LARGE SCALE GENOMIC DNA]</scope>
    <source>
        <strain evidence="2 3">JCM 4788</strain>
    </source>
</reference>
<dbReference type="InterPro" id="IPR014710">
    <property type="entry name" value="RmlC-like_jellyroll"/>
</dbReference>
<protein>
    <recommendedName>
        <fullName evidence="1">Cupin type-2 domain-containing protein</fullName>
    </recommendedName>
</protein>
<keyword evidence="3" id="KW-1185">Reference proteome</keyword>
<dbReference type="Gene3D" id="2.60.120.10">
    <property type="entry name" value="Jelly Rolls"/>
    <property type="match status" value="1"/>
</dbReference>
<dbReference type="Pfam" id="PF07883">
    <property type="entry name" value="Cupin_2"/>
    <property type="match status" value="1"/>
</dbReference>
<evidence type="ECO:0000259" key="1">
    <source>
        <dbReference type="Pfam" id="PF07883"/>
    </source>
</evidence>